<evidence type="ECO:0000313" key="5">
    <source>
        <dbReference type="EMBL" id="KAJ6261631.1"/>
    </source>
</evidence>
<comment type="caution">
    <text evidence="5">The sequence shown here is derived from an EMBL/GenBank/DDBJ whole genome shotgun (WGS) entry which is preliminary data.</text>
</comment>
<dbReference type="Gene3D" id="2.130.10.10">
    <property type="entry name" value="YVTN repeat-like/Quinoprotein amine dehydrogenase"/>
    <property type="match status" value="1"/>
</dbReference>
<keyword evidence="1 3" id="KW-0853">WD repeat</keyword>
<gene>
    <name evidence="5" type="ORF">Dda_4301</name>
</gene>
<dbReference type="Proteomes" id="UP001221413">
    <property type="component" value="Unassembled WGS sequence"/>
</dbReference>
<name>A0AAD6J3T6_DREDA</name>
<dbReference type="InterPro" id="IPR036322">
    <property type="entry name" value="WD40_repeat_dom_sf"/>
</dbReference>
<evidence type="ECO:0000256" key="4">
    <source>
        <dbReference type="SAM" id="MobiDB-lite"/>
    </source>
</evidence>
<sequence length="133" mass="14846">MPQTRLQLRATFDEVTSPSLADASRAIVATRRQQLKKKEERPRALSPDGKTLASASHDDTARLWDAATGAALNTLSRHTDTIKSILHRFEDLLAIWAVDELFHALDEFLDTDNPRLKLPNIPFSISGVFSSSY</sequence>
<organism evidence="5 6">
    <name type="scientific">Drechslerella dactyloides</name>
    <name type="common">Nematode-trapping fungus</name>
    <name type="synonym">Arthrobotrys dactyloides</name>
    <dbReference type="NCBI Taxonomy" id="74499"/>
    <lineage>
        <taxon>Eukaryota</taxon>
        <taxon>Fungi</taxon>
        <taxon>Dikarya</taxon>
        <taxon>Ascomycota</taxon>
        <taxon>Pezizomycotina</taxon>
        <taxon>Orbiliomycetes</taxon>
        <taxon>Orbiliales</taxon>
        <taxon>Orbiliaceae</taxon>
        <taxon>Drechslerella</taxon>
    </lineage>
</organism>
<protein>
    <submittedName>
        <fullName evidence="5">Uncharacterized protein</fullName>
    </submittedName>
</protein>
<feature type="repeat" description="WD" evidence="3">
    <location>
        <begin position="44"/>
        <end position="74"/>
    </location>
</feature>
<dbReference type="InterPro" id="IPR015943">
    <property type="entry name" value="WD40/YVTN_repeat-like_dom_sf"/>
</dbReference>
<dbReference type="AlphaFoldDB" id="A0AAD6J3T6"/>
<dbReference type="InterPro" id="IPR001680">
    <property type="entry name" value="WD40_rpt"/>
</dbReference>
<dbReference type="PROSITE" id="PS00678">
    <property type="entry name" value="WD_REPEATS_1"/>
    <property type="match status" value="1"/>
</dbReference>
<feature type="region of interest" description="Disordered" evidence="4">
    <location>
        <begin position="31"/>
        <end position="57"/>
    </location>
</feature>
<evidence type="ECO:0000256" key="1">
    <source>
        <dbReference type="ARBA" id="ARBA00022574"/>
    </source>
</evidence>
<dbReference type="Pfam" id="PF00400">
    <property type="entry name" value="WD40"/>
    <property type="match status" value="1"/>
</dbReference>
<reference evidence="5" key="1">
    <citation type="submission" date="2023-01" db="EMBL/GenBank/DDBJ databases">
        <title>The chitinases involved in constricting ring structure development in the nematode-trapping fungus Drechslerella dactyloides.</title>
        <authorList>
            <person name="Wang R."/>
            <person name="Zhang L."/>
            <person name="Tang P."/>
            <person name="Li S."/>
            <person name="Liang L."/>
        </authorList>
    </citation>
    <scope>NUCLEOTIDE SEQUENCE</scope>
    <source>
        <strain evidence="5">YMF1.00031</strain>
    </source>
</reference>
<evidence type="ECO:0000256" key="3">
    <source>
        <dbReference type="PROSITE-ProRule" id="PRU00221"/>
    </source>
</evidence>
<evidence type="ECO:0000313" key="6">
    <source>
        <dbReference type="Proteomes" id="UP001221413"/>
    </source>
</evidence>
<dbReference type="SUPFAM" id="SSF50978">
    <property type="entry name" value="WD40 repeat-like"/>
    <property type="match status" value="1"/>
</dbReference>
<keyword evidence="6" id="KW-1185">Reference proteome</keyword>
<keyword evidence="2" id="KW-0677">Repeat</keyword>
<proteinExistence type="predicted"/>
<evidence type="ECO:0000256" key="2">
    <source>
        <dbReference type="ARBA" id="ARBA00022737"/>
    </source>
</evidence>
<dbReference type="InterPro" id="IPR019775">
    <property type="entry name" value="WD40_repeat_CS"/>
</dbReference>
<dbReference type="PROSITE" id="PS50082">
    <property type="entry name" value="WD_REPEATS_2"/>
    <property type="match status" value="1"/>
</dbReference>
<dbReference type="EMBL" id="JAQGDS010000004">
    <property type="protein sequence ID" value="KAJ6261631.1"/>
    <property type="molecule type" value="Genomic_DNA"/>
</dbReference>
<accession>A0AAD6J3T6</accession>